<gene>
    <name evidence="2" type="ORF">HC175_23135</name>
</gene>
<name>A0ABX1D9K7_9FLAO</name>
<dbReference type="RefSeq" id="WP_168140095.1">
    <property type="nucleotide sequence ID" value="NZ_JAAVJR010001579.1"/>
</dbReference>
<evidence type="ECO:0000313" key="3">
    <source>
        <dbReference type="Proteomes" id="UP000703674"/>
    </source>
</evidence>
<dbReference type="SMART" id="SM01008">
    <property type="entry name" value="Ald_Xan_dh_C"/>
    <property type="match status" value="1"/>
</dbReference>
<dbReference type="Proteomes" id="UP000703674">
    <property type="component" value="Unassembled WGS sequence"/>
</dbReference>
<evidence type="ECO:0000259" key="1">
    <source>
        <dbReference type="SMART" id="SM01008"/>
    </source>
</evidence>
<proteinExistence type="predicted"/>
<dbReference type="EMBL" id="JAAVJR010001579">
    <property type="protein sequence ID" value="NJW55813.1"/>
    <property type="molecule type" value="Genomic_DNA"/>
</dbReference>
<feature type="non-terminal residue" evidence="2">
    <location>
        <position position="72"/>
    </location>
</feature>
<organism evidence="2 3">
    <name type="scientific">Salinimicrobium oceani</name>
    <dbReference type="NCBI Taxonomy" id="2722702"/>
    <lineage>
        <taxon>Bacteria</taxon>
        <taxon>Pseudomonadati</taxon>
        <taxon>Bacteroidota</taxon>
        <taxon>Flavobacteriia</taxon>
        <taxon>Flavobacteriales</taxon>
        <taxon>Flavobacteriaceae</taxon>
        <taxon>Salinimicrobium</taxon>
    </lineage>
</organism>
<dbReference type="InterPro" id="IPR000674">
    <property type="entry name" value="Ald_Oxase/Xan_DH_a/b"/>
</dbReference>
<comment type="caution">
    <text evidence="2">The sequence shown here is derived from an EMBL/GenBank/DDBJ whole genome shotgun (WGS) entry which is preliminary data.</text>
</comment>
<dbReference type="InterPro" id="IPR036856">
    <property type="entry name" value="Ald_Oxase/Xan_DH_a/b_sf"/>
</dbReference>
<protein>
    <recommendedName>
        <fullName evidence="1">Aldehyde oxidase/xanthine dehydrogenase a/b hammerhead domain-containing protein</fullName>
    </recommendedName>
</protein>
<keyword evidence="3" id="KW-1185">Reference proteome</keyword>
<reference evidence="2 3" key="1">
    <citation type="submission" date="2020-03" db="EMBL/GenBank/DDBJ databases">
        <title>Salinimicrobium sp. nov, isolated from SCS.</title>
        <authorList>
            <person name="Cao W.R."/>
        </authorList>
    </citation>
    <scope>NUCLEOTIDE SEQUENCE [LARGE SCALE GENOMIC DNA]</scope>
    <source>
        <strain evidence="3">J15B91</strain>
    </source>
</reference>
<dbReference type="Pfam" id="PF01315">
    <property type="entry name" value="Ald_Xan_dh_C"/>
    <property type="match status" value="1"/>
</dbReference>
<evidence type="ECO:0000313" key="2">
    <source>
        <dbReference type="EMBL" id="NJW55813.1"/>
    </source>
</evidence>
<dbReference type="Gene3D" id="3.90.1170.50">
    <property type="entry name" value="Aldehyde oxidase/xanthine dehydrogenase, a/b hammerhead"/>
    <property type="match status" value="1"/>
</dbReference>
<sequence length="72" mass="7724">MATNFIGTPENRVDGRDKVTGNAKYTAEFHKEGLLHGVVVSSAIAKGRIKNIDTAAALQLNGVVEVFTHENT</sequence>
<feature type="domain" description="Aldehyde oxidase/xanthine dehydrogenase a/b hammerhead" evidence="1">
    <location>
        <begin position="20"/>
        <end position="72"/>
    </location>
</feature>
<accession>A0ABX1D9K7</accession>
<dbReference type="SUPFAM" id="SSF54665">
    <property type="entry name" value="CO dehydrogenase molybdoprotein N-domain-like"/>
    <property type="match status" value="1"/>
</dbReference>